<keyword evidence="6 7" id="KW-0472">Membrane</keyword>
<evidence type="ECO:0000256" key="2">
    <source>
        <dbReference type="ARBA" id="ARBA00005362"/>
    </source>
</evidence>
<name>A0A2A5JLA4_PSEO7</name>
<evidence type="ECO:0000256" key="3">
    <source>
        <dbReference type="ARBA" id="ARBA00022475"/>
    </source>
</evidence>
<dbReference type="Proteomes" id="UP000228621">
    <property type="component" value="Unassembled WGS sequence"/>
</dbReference>
<evidence type="ECO:0000256" key="7">
    <source>
        <dbReference type="SAM" id="Phobius"/>
    </source>
</evidence>
<evidence type="ECO:0000256" key="1">
    <source>
        <dbReference type="ARBA" id="ARBA00004236"/>
    </source>
</evidence>
<reference evidence="9" key="1">
    <citation type="journal article" date="2019" name="Genome Announc.">
        <title>Draft Genome Sequence of Pseudoalteromonas piscicida Strain 36Y ROTHPW, an Hypersaline Seawater Isolate from the South Coast of Sonora, Mexico.</title>
        <authorList>
            <person name="Sanchez-Diaz R."/>
            <person name="Molina-Garza Z.J."/>
            <person name="Cruz-Suarez L.E."/>
            <person name="Selvin J."/>
            <person name="Kiran G.S."/>
            <person name="Ibarra-Gamez J.C."/>
            <person name="Gomez-Gil B."/>
            <person name="Galaviz-Silva L."/>
        </authorList>
    </citation>
    <scope>NUCLEOTIDE SEQUENCE [LARGE SCALE GENOMIC DNA]</scope>
    <source>
        <strain evidence="9">36Y_RITHPW</strain>
    </source>
</reference>
<dbReference type="OrthoDB" id="6313375at2"/>
<dbReference type="Pfam" id="PF10144">
    <property type="entry name" value="SMP_2"/>
    <property type="match status" value="1"/>
</dbReference>
<dbReference type="EMBL" id="NKHF01000090">
    <property type="protein sequence ID" value="PCK30222.1"/>
    <property type="molecule type" value="Genomic_DNA"/>
</dbReference>
<dbReference type="InterPro" id="IPR019305">
    <property type="entry name" value="Uncharacterised_Smp"/>
</dbReference>
<dbReference type="AlphaFoldDB" id="A0A2A5JLA4"/>
<comment type="caution">
    <text evidence="8">The sequence shown here is derived from an EMBL/GenBank/DDBJ whole genome shotgun (WGS) entry which is preliminary data.</text>
</comment>
<evidence type="ECO:0000256" key="4">
    <source>
        <dbReference type="ARBA" id="ARBA00022692"/>
    </source>
</evidence>
<comment type="similarity">
    <text evidence="2">Belongs to the Smp family.</text>
</comment>
<protein>
    <submittedName>
        <fullName evidence="8">Smp protein</fullName>
    </submittedName>
</protein>
<evidence type="ECO:0000256" key="6">
    <source>
        <dbReference type="ARBA" id="ARBA00023136"/>
    </source>
</evidence>
<dbReference type="RefSeq" id="WP_099643527.1">
    <property type="nucleotide sequence ID" value="NZ_NKHF01000090.1"/>
</dbReference>
<evidence type="ECO:0000313" key="8">
    <source>
        <dbReference type="EMBL" id="PCK30222.1"/>
    </source>
</evidence>
<feature type="transmembrane region" description="Helical" evidence="7">
    <location>
        <begin position="18"/>
        <end position="36"/>
    </location>
</feature>
<keyword evidence="9" id="KW-1185">Reference proteome</keyword>
<gene>
    <name evidence="8" type="ORF">CEX98_18650</name>
</gene>
<proteinExistence type="inferred from homology"/>
<keyword evidence="5 7" id="KW-1133">Transmembrane helix</keyword>
<accession>A0A2A5JLA4</accession>
<organism evidence="8 9">
    <name type="scientific">Pseudoalteromonas piscicida</name>
    <dbReference type="NCBI Taxonomy" id="43662"/>
    <lineage>
        <taxon>Bacteria</taxon>
        <taxon>Pseudomonadati</taxon>
        <taxon>Pseudomonadota</taxon>
        <taxon>Gammaproteobacteria</taxon>
        <taxon>Alteromonadales</taxon>
        <taxon>Pseudoalteromonadaceae</taxon>
        <taxon>Pseudoalteromonas</taxon>
    </lineage>
</organism>
<evidence type="ECO:0000256" key="5">
    <source>
        <dbReference type="ARBA" id="ARBA00022989"/>
    </source>
</evidence>
<dbReference type="GO" id="GO:0005886">
    <property type="term" value="C:plasma membrane"/>
    <property type="evidence" value="ECO:0007669"/>
    <property type="project" value="UniProtKB-SubCell"/>
</dbReference>
<feature type="transmembrane region" description="Helical" evidence="7">
    <location>
        <begin position="167"/>
        <end position="189"/>
    </location>
</feature>
<keyword evidence="3" id="KW-1003">Cell membrane</keyword>
<keyword evidence="4 7" id="KW-0812">Transmembrane</keyword>
<evidence type="ECO:0000313" key="9">
    <source>
        <dbReference type="Proteomes" id="UP000228621"/>
    </source>
</evidence>
<comment type="subcellular location">
    <subcellularLocation>
        <location evidence="1">Cell membrane</location>
    </subcellularLocation>
</comment>
<sequence length="218" mass="24469">MKNLHVLEVLNSSRGRRLLRLCIAAVSLIMVTWLAFNTSFESHRLLHNGADLTARSLTKQLAKNVALPLSRDDTPRLSALANHLAGDDFVLQVSIYDYQGRFVVGNDGITAPVQYQQLPQTLPGLSKTKSIISEPVYTPTGQPLGFVNMVYLTEAAMSQSHSHFHELGRVVLLMLVITMVFTWQIGRALKRWEVKRKIRRKVKMLPPPSKSNAQKQQG</sequence>